<dbReference type="CDD" id="cd00610">
    <property type="entry name" value="OAT_like"/>
    <property type="match status" value="1"/>
</dbReference>
<protein>
    <submittedName>
        <fullName evidence="4">Acetylornithine/succinyldiaminopimelate aminotransferase</fullName>
        <ecNumber evidence="4">2.6.1.17</ecNumber>
    </submittedName>
</protein>
<proteinExistence type="predicted"/>
<dbReference type="InterPro" id="IPR015424">
    <property type="entry name" value="PyrdxlP-dep_Trfase"/>
</dbReference>
<evidence type="ECO:0000256" key="2">
    <source>
        <dbReference type="ARBA" id="ARBA00022898"/>
    </source>
</evidence>
<evidence type="ECO:0000259" key="3">
    <source>
        <dbReference type="Pfam" id="PF01370"/>
    </source>
</evidence>
<dbReference type="AlphaFoldDB" id="A0A9E7BZH4"/>
<dbReference type="Gene3D" id="3.90.1150.10">
    <property type="entry name" value="Aspartate Aminotransferase, domain 1"/>
    <property type="match status" value="1"/>
</dbReference>
<dbReference type="SUPFAM" id="SSF51735">
    <property type="entry name" value="NAD(P)-binding Rossmann-fold domains"/>
    <property type="match status" value="1"/>
</dbReference>
<dbReference type="PANTHER" id="PTHR11986:SF121">
    <property type="entry name" value="BLR3010 PROTEIN"/>
    <property type="match status" value="1"/>
</dbReference>
<dbReference type="InterPro" id="IPR001509">
    <property type="entry name" value="Epimerase_deHydtase"/>
</dbReference>
<evidence type="ECO:0000313" key="4">
    <source>
        <dbReference type="EMBL" id="UGS35326.1"/>
    </source>
</evidence>
<dbReference type="InterPro" id="IPR049704">
    <property type="entry name" value="Aminotrans_3_PPA_site"/>
</dbReference>
<reference evidence="4" key="1">
    <citation type="journal article" date="2022" name="Int. J. Syst. Evol. Microbiol.">
        <title>Pseudomonas aegrilactucae sp. nov. and Pseudomonas morbosilactucae sp. nov., pathogens causing bacterial rot of lettuce in Japan.</title>
        <authorList>
            <person name="Sawada H."/>
            <person name="Fujikawa T."/>
            <person name="Satou M."/>
        </authorList>
    </citation>
    <scope>NUCLEOTIDE SEQUENCE</scope>
    <source>
        <strain evidence="4">0166_1</strain>
    </source>
</reference>
<dbReference type="Pfam" id="PF00202">
    <property type="entry name" value="Aminotran_3"/>
    <property type="match status" value="1"/>
</dbReference>
<dbReference type="EC" id="2.6.1.17" evidence="4"/>
<dbReference type="GO" id="GO:0042802">
    <property type="term" value="F:identical protein binding"/>
    <property type="evidence" value="ECO:0007669"/>
    <property type="project" value="TreeGrafter"/>
</dbReference>
<dbReference type="GO" id="GO:0009016">
    <property type="term" value="F:succinyldiaminopimelate transaminase activity"/>
    <property type="evidence" value="ECO:0007669"/>
    <property type="project" value="UniProtKB-EC"/>
</dbReference>
<dbReference type="Gene3D" id="3.40.640.10">
    <property type="entry name" value="Type I PLP-dependent aspartate aminotransferase-like (Major domain)"/>
    <property type="match status" value="1"/>
</dbReference>
<dbReference type="PANTHER" id="PTHR11986">
    <property type="entry name" value="AMINOTRANSFERASE CLASS III"/>
    <property type="match status" value="1"/>
</dbReference>
<dbReference type="InterPro" id="IPR005814">
    <property type="entry name" value="Aminotrans_3"/>
</dbReference>
<comment type="cofactor">
    <cofactor evidence="1">
        <name>pyridoxal 5'-phosphate</name>
        <dbReference type="ChEBI" id="CHEBI:597326"/>
    </cofactor>
</comment>
<dbReference type="Pfam" id="PF01370">
    <property type="entry name" value="Epimerase"/>
    <property type="match status" value="1"/>
</dbReference>
<dbReference type="FunFam" id="3.40.640.10:FF:000004">
    <property type="entry name" value="Acetylornithine aminotransferase"/>
    <property type="match status" value="1"/>
</dbReference>
<dbReference type="Gene3D" id="3.40.50.720">
    <property type="entry name" value="NAD(P)-binding Rossmann-like Domain"/>
    <property type="match status" value="1"/>
</dbReference>
<dbReference type="GO" id="GO:0030170">
    <property type="term" value="F:pyridoxal phosphate binding"/>
    <property type="evidence" value="ECO:0007669"/>
    <property type="project" value="InterPro"/>
</dbReference>
<accession>A0A9E7BZH4</accession>
<dbReference type="Proteomes" id="UP001162834">
    <property type="component" value="Chromosome"/>
</dbReference>
<dbReference type="KEGG" id="sbae:DSM104329_01713"/>
<evidence type="ECO:0000313" key="5">
    <source>
        <dbReference type="Proteomes" id="UP001162834"/>
    </source>
</evidence>
<dbReference type="EMBL" id="CP087164">
    <property type="protein sequence ID" value="UGS35326.1"/>
    <property type="molecule type" value="Genomic_DNA"/>
</dbReference>
<keyword evidence="5" id="KW-1185">Reference proteome</keyword>
<feature type="domain" description="NAD-dependent epimerase/dehydratase" evidence="3">
    <location>
        <begin position="505"/>
        <end position="727"/>
    </location>
</feature>
<evidence type="ECO:0000256" key="1">
    <source>
        <dbReference type="ARBA" id="ARBA00001933"/>
    </source>
</evidence>
<keyword evidence="4" id="KW-0808">Transferase</keyword>
<gene>
    <name evidence="4" type="primary">argD_1</name>
    <name evidence="4" type="ORF">DSM104329_01713</name>
</gene>
<keyword evidence="2" id="KW-0663">Pyridoxal phosphate</keyword>
<sequence length="832" mass="90096">MARKLAANMNPDAQAIPALDSLGVVADAVARTDETLSLAARHLDPSLVDVLRILGFDKEFRSAQGSYLYDEAGHGYLDLHTGEGFASLGHNHPDVRDVLRATVDSDLADGVQMHYSALAGMLAEALAQRLPPGLDAVFFASTGAEAVDSAMKFARAATRRPRLISCDSSFHGVTLGPLSMVGDEFFKEGFGPLLPGCDRVPFGDLARLEAELRHKDVAAFFVEPIQGRMVSLPPAGYLQAAQELCRRYGTLFVVDEIQTGLGRTGRWFALEHWGLEPDFVLVGKALSGGYMPVAAMVTRREIYQKAVGTLERSYVHQSTYGRNRLSMAAGLATMRIIERDRLIENAAAMSTVLSDGLAELQGRYDMIREVRASGLMIGIELQPPSSRAARLSVRMIRMASEGLFPQLVVIPLHRDHRVITMAAGKNDVIKLLPPLTLSEPEARTFLGALDVVLADCSGAAGKNWAVVRDIATATLRRRDAPGAPVAEKVRFRGTAVDPSRDDVCLITGASGFIGGHLAQRLVQEGHQVRCLVRESSDTSLLEELGVEIAVGDLTNARSVAGAAEGCRYVLHCGAQVSDWATVDEIVRVNVEGTRNVLEASVDASVQRFVHFSTTDVYGYPGCAAVDETFAPTRFRNWYSQTKLAAEAEVRRVDDTGAIDAVILRPATVYGPRSTDVVGEIARAIRGGNMVLVGGGRAVAGLCYVENLMDAAVLALRETAASGHAFNVSDGLDVTWREFTEGLASGLGCSRVRWSVPYWLASGIGYSFEHGYRFLRTTTRLRTTPLLSRQAVHVMGIDQDFSNRKAREVLGWQPRVDYPGGLEATVAWLRAGD</sequence>
<dbReference type="InterPro" id="IPR015422">
    <property type="entry name" value="PyrdxlP-dep_Trfase_small"/>
</dbReference>
<keyword evidence="4" id="KW-0032">Aminotransferase</keyword>
<dbReference type="SUPFAM" id="SSF53383">
    <property type="entry name" value="PLP-dependent transferases"/>
    <property type="match status" value="1"/>
</dbReference>
<dbReference type="InterPro" id="IPR036291">
    <property type="entry name" value="NAD(P)-bd_dom_sf"/>
</dbReference>
<dbReference type="InterPro" id="IPR015421">
    <property type="entry name" value="PyrdxlP-dep_Trfase_major"/>
</dbReference>
<dbReference type="InterPro" id="IPR050103">
    <property type="entry name" value="Class-III_PLP-dep_AT"/>
</dbReference>
<name>A0A9E7BZH4_9ACTN</name>
<dbReference type="PROSITE" id="PS00600">
    <property type="entry name" value="AA_TRANSFER_CLASS_3"/>
    <property type="match status" value="1"/>
</dbReference>
<organism evidence="4 5">
    <name type="scientific">Capillimicrobium parvum</name>
    <dbReference type="NCBI Taxonomy" id="2884022"/>
    <lineage>
        <taxon>Bacteria</taxon>
        <taxon>Bacillati</taxon>
        <taxon>Actinomycetota</taxon>
        <taxon>Thermoleophilia</taxon>
        <taxon>Solirubrobacterales</taxon>
        <taxon>Capillimicrobiaceae</taxon>
        <taxon>Capillimicrobium</taxon>
    </lineage>
</organism>